<evidence type="ECO:0000313" key="3">
    <source>
        <dbReference type="EMBL" id="EIW78895.1"/>
    </source>
</evidence>
<name>A0A5M3MJS0_CONPW</name>
<comment type="caution">
    <text evidence="3">The sequence shown here is derived from an EMBL/GenBank/DDBJ whole genome shotgun (WGS) entry which is preliminary data.</text>
</comment>
<evidence type="ECO:0000259" key="2">
    <source>
        <dbReference type="Pfam" id="PF24883"/>
    </source>
</evidence>
<keyword evidence="1" id="KW-0677">Repeat</keyword>
<accession>A0A5M3MJS0</accession>
<feature type="domain" description="Nephrocystin 3-like N-terminal" evidence="2">
    <location>
        <begin position="2"/>
        <end position="122"/>
    </location>
</feature>
<dbReference type="OMA" id="RDAKMIA"/>
<feature type="non-terminal residue" evidence="3">
    <location>
        <position position="1"/>
    </location>
</feature>
<dbReference type="AlphaFoldDB" id="A0A5M3MJS0"/>
<protein>
    <recommendedName>
        <fullName evidence="2">Nephrocystin 3-like N-terminal domain-containing protein</fullName>
    </recommendedName>
</protein>
<dbReference type="Proteomes" id="UP000053558">
    <property type="component" value="Unassembled WGS sequence"/>
</dbReference>
<dbReference type="KEGG" id="cput:CONPUDRAFT_23777"/>
<evidence type="ECO:0000256" key="1">
    <source>
        <dbReference type="ARBA" id="ARBA00022737"/>
    </source>
</evidence>
<dbReference type="GeneID" id="19206565"/>
<dbReference type="RefSeq" id="XP_007770392.1">
    <property type="nucleotide sequence ID" value="XM_007772202.1"/>
</dbReference>
<gene>
    <name evidence="3" type="ORF">CONPUDRAFT_23777</name>
</gene>
<feature type="non-terminal residue" evidence="3">
    <location>
        <position position="122"/>
    </location>
</feature>
<sequence length="122" mass="13696">KKIIWLSGESGSGKSAVAYTLAQELHTSGVLAASFFFSRRHPARSTSDSFIHTISYQLGVHHPLAKEIITKALVDDPSLLKPERSRNEQFVQLVLEPLRALKFVWRDAKMIAIMLFDALDEC</sequence>
<keyword evidence="4" id="KW-1185">Reference proteome</keyword>
<evidence type="ECO:0000313" key="4">
    <source>
        <dbReference type="Proteomes" id="UP000053558"/>
    </source>
</evidence>
<dbReference type="InterPro" id="IPR056884">
    <property type="entry name" value="NPHP3-like_N"/>
</dbReference>
<reference evidence="4" key="1">
    <citation type="journal article" date="2012" name="Science">
        <title>The Paleozoic origin of enzymatic lignin decomposition reconstructed from 31 fungal genomes.</title>
        <authorList>
            <person name="Floudas D."/>
            <person name="Binder M."/>
            <person name="Riley R."/>
            <person name="Barry K."/>
            <person name="Blanchette R.A."/>
            <person name="Henrissat B."/>
            <person name="Martinez A.T."/>
            <person name="Otillar R."/>
            <person name="Spatafora J.W."/>
            <person name="Yadav J.S."/>
            <person name="Aerts A."/>
            <person name="Benoit I."/>
            <person name="Boyd A."/>
            <person name="Carlson A."/>
            <person name="Copeland A."/>
            <person name="Coutinho P.M."/>
            <person name="de Vries R.P."/>
            <person name="Ferreira P."/>
            <person name="Findley K."/>
            <person name="Foster B."/>
            <person name="Gaskell J."/>
            <person name="Glotzer D."/>
            <person name="Gorecki P."/>
            <person name="Heitman J."/>
            <person name="Hesse C."/>
            <person name="Hori C."/>
            <person name="Igarashi K."/>
            <person name="Jurgens J.A."/>
            <person name="Kallen N."/>
            <person name="Kersten P."/>
            <person name="Kohler A."/>
            <person name="Kuees U."/>
            <person name="Kumar T.K.A."/>
            <person name="Kuo A."/>
            <person name="LaButti K."/>
            <person name="Larrondo L.F."/>
            <person name="Lindquist E."/>
            <person name="Ling A."/>
            <person name="Lombard V."/>
            <person name="Lucas S."/>
            <person name="Lundell T."/>
            <person name="Martin R."/>
            <person name="McLaughlin D.J."/>
            <person name="Morgenstern I."/>
            <person name="Morin E."/>
            <person name="Murat C."/>
            <person name="Nagy L.G."/>
            <person name="Nolan M."/>
            <person name="Ohm R.A."/>
            <person name="Patyshakuliyeva A."/>
            <person name="Rokas A."/>
            <person name="Ruiz-Duenas F.J."/>
            <person name="Sabat G."/>
            <person name="Salamov A."/>
            <person name="Samejima M."/>
            <person name="Schmutz J."/>
            <person name="Slot J.C."/>
            <person name="St John F."/>
            <person name="Stenlid J."/>
            <person name="Sun H."/>
            <person name="Sun S."/>
            <person name="Syed K."/>
            <person name="Tsang A."/>
            <person name="Wiebenga A."/>
            <person name="Young D."/>
            <person name="Pisabarro A."/>
            <person name="Eastwood D.C."/>
            <person name="Martin F."/>
            <person name="Cullen D."/>
            <person name="Grigoriev I.V."/>
            <person name="Hibbett D.S."/>
        </authorList>
    </citation>
    <scope>NUCLEOTIDE SEQUENCE [LARGE SCALE GENOMIC DNA]</scope>
    <source>
        <strain evidence="4">RWD-64-598 SS2</strain>
    </source>
</reference>
<proteinExistence type="predicted"/>
<dbReference type="OrthoDB" id="5106486at2759"/>
<dbReference type="Gene3D" id="3.40.50.300">
    <property type="entry name" value="P-loop containing nucleotide triphosphate hydrolases"/>
    <property type="match status" value="1"/>
</dbReference>
<dbReference type="SUPFAM" id="SSF52540">
    <property type="entry name" value="P-loop containing nucleoside triphosphate hydrolases"/>
    <property type="match status" value="1"/>
</dbReference>
<dbReference type="EMBL" id="JH711581">
    <property type="protein sequence ID" value="EIW78895.1"/>
    <property type="molecule type" value="Genomic_DNA"/>
</dbReference>
<organism evidence="3 4">
    <name type="scientific">Coniophora puteana (strain RWD-64-598)</name>
    <name type="common">Brown rot fungus</name>
    <dbReference type="NCBI Taxonomy" id="741705"/>
    <lineage>
        <taxon>Eukaryota</taxon>
        <taxon>Fungi</taxon>
        <taxon>Dikarya</taxon>
        <taxon>Basidiomycota</taxon>
        <taxon>Agaricomycotina</taxon>
        <taxon>Agaricomycetes</taxon>
        <taxon>Agaricomycetidae</taxon>
        <taxon>Boletales</taxon>
        <taxon>Coniophorineae</taxon>
        <taxon>Coniophoraceae</taxon>
        <taxon>Coniophora</taxon>
    </lineage>
</organism>
<dbReference type="Pfam" id="PF24883">
    <property type="entry name" value="NPHP3_N"/>
    <property type="match status" value="1"/>
</dbReference>
<dbReference type="InterPro" id="IPR027417">
    <property type="entry name" value="P-loop_NTPase"/>
</dbReference>